<protein>
    <recommendedName>
        <fullName evidence="2">GGDEF domain-containing protein</fullName>
    </recommendedName>
</protein>
<feature type="domain" description="GGDEF" evidence="2">
    <location>
        <begin position="215"/>
        <end position="350"/>
    </location>
</feature>
<dbReference type="GO" id="GO:0071555">
    <property type="term" value="P:cell wall organization"/>
    <property type="evidence" value="ECO:0007669"/>
    <property type="project" value="InterPro"/>
</dbReference>
<dbReference type="GO" id="GO:0052621">
    <property type="term" value="F:diguanylate cyclase activity"/>
    <property type="evidence" value="ECO:0007669"/>
    <property type="project" value="TreeGrafter"/>
</dbReference>
<dbReference type="Pfam" id="PF00990">
    <property type="entry name" value="GGDEF"/>
    <property type="match status" value="1"/>
</dbReference>
<sequence>MEVSILADLSVLLIAVLFFFLIKSGETDYIEDSPRERLQYIFFVVIVGMLLLQFSVVVQGARYDYRFLLYALTIKYIGPKVALPSIVIISMVRFFWGTGIAACTSLLYGTILVLTISSVSRVLKKFSNDFVHLLLLVFYTLFVGASINLIVHGNFFKDSQMYLILIISSCMMIGIFLWIIQKIQNIREESELDFLTQLKNSRKFYLDIARLKEEKDYYLCILDIDFFKKINDSFGHQSGDDLLKKISLLFHQQESAKIRFYRIGGEEFACLVEECSCDETYDLMETIRQSVQQINTNLQDEHGETVTVTISIGMTKLANVTAIHQSIHQADEALYLAKNSGRNCVKVYSV</sequence>
<dbReference type="GO" id="GO:0005886">
    <property type="term" value="C:plasma membrane"/>
    <property type="evidence" value="ECO:0007669"/>
    <property type="project" value="UniProtKB-SubCell"/>
</dbReference>
<feature type="transmembrane region" description="Helical" evidence="1">
    <location>
        <begin position="161"/>
        <end position="180"/>
    </location>
</feature>
<evidence type="ECO:0000313" key="3">
    <source>
        <dbReference type="EMBL" id="EOT29249.1"/>
    </source>
</evidence>
<keyword evidence="1" id="KW-1133">Transmembrane helix</keyword>
<reference evidence="3 4" key="1">
    <citation type="submission" date="2013-03" db="EMBL/GenBank/DDBJ databases">
        <title>The Genome Sequence of Enterococcus saccharolyticus ATCC_43076 (Illumina only assembly).</title>
        <authorList>
            <consortium name="The Broad Institute Genomics Platform"/>
            <consortium name="The Broad Institute Genome Sequencing Center for Infectious Disease"/>
            <person name="Earl A."/>
            <person name="Russ C."/>
            <person name="Gilmore M."/>
            <person name="Surin D."/>
            <person name="Walker B."/>
            <person name="Young S."/>
            <person name="Zeng Q."/>
            <person name="Gargeya S."/>
            <person name="Fitzgerald M."/>
            <person name="Haas B."/>
            <person name="Abouelleil A."/>
            <person name="Allen A.W."/>
            <person name="Alvarado L."/>
            <person name="Arachchi H.M."/>
            <person name="Berlin A.M."/>
            <person name="Chapman S.B."/>
            <person name="Gainer-Dewar J."/>
            <person name="Goldberg J."/>
            <person name="Griggs A."/>
            <person name="Gujja S."/>
            <person name="Hansen M."/>
            <person name="Howarth C."/>
            <person name="Imamovic A."/>
            <person name="Ireland A."/>
            <person name="Larimer J."/>
            <person name="McCowan C."/>
            <person name="Murphy C."/>
            <person name="Pearson M."/>
            <person name="Poon T.W."/>
            <person name="Priest M."/>
            <person name="Roberts A."/>
            <person name="Saif S."/>
            <person name="Shea T."/>
            <person name="Sisk P."/>
            <person name="Sykes S."/>
            <person name="Wortman J."/>
            <person name="Nusbaum C."/>
            <person name="Birren B."/>
        </authorList>
    </citation>
    <scope>NUCLEOTIDE SEQUENCE [LARGE SCALE GENOMIC DNA]</scope>
    <source>
        <strain evidence="3 4">ATCC 43076</strain>
    </source>
</reference>
<dbReference type="InterPro" id="IPR050469">
    <property type="entry name" value="Diguanylate_Cyclase"/>
</dbReference>
<keyword evidence="4" id="KW-1185">Reference proteome</keyword>
<dbReference type="eggNOG" id="COG3706">
    <property type="taxonomic scope" value="Bacteria"/>
</dbReference>
<comment type="caution">
    <text evidence="3">The sequence shown here is derived from an EMBL/GenBank/DDBJ whole genome shotgun (WGS) entry which is preliminary data.</text>
</comment>
<dbReference type="GO" id="GO:0000155">
    <property type="term" value="F:phosphorelay sensor kinase activity"/>
    <property type="evidence" value="ECO:0007669"/>
    <property type="project" value="InterPro"/>
</dbReference>
<dbReference type="Gene3D" id="3.30.70.270">
    <property type="match status" value="1"/>
</dbReference>
<feature type="transmembrane region" description="Helical" evidence="1">
    <location>
        <begin position="67"/>
        <end position="89"/>
    </location>
</feature>
<dbReference type="OrthoDB" id="9759607at2"/>
<dbReference type="InterPro" id="IPR029787">
    <property type="entry name" value="Nucleotide_cyclase"/>
</dbReference>
<accession>S0J8K1</accession>
<evidence type="ECO:0000259" key="2">
    <source>
        <dbReference type="PROSITE" id="PS50887"/>
    </source>
</evidence>
<dbReference type="EMBL" id="AHYT01000004">
    <property type="protein sequence ID" value="EOT29249.1"/>
    <property type="molecule type" value="Genomic_DNA"/>
</dbReference>
<dbReference type="PANTHER" id="PTHR45138:SF9">
    <property type="entry name" value="DIGUANYLATE CYCLASE DGCM-RELATED"/>
    <property type="match status" value="1"/>
</dbReference>
<dbReference type="NCBIfam" id="TIGR00254">
    <property type="entry name" value="GGDEF"/>
    <property type="match status" value="1"/>
</dbReference>
<dbReference type="PROSITE" id="PS50887">
    <property type="entry name" value="GGDEF"/>
    <property type="match status" value="1"/>
</dbReference>
<feature type="transmembrane region" description="Helical" evidence="1">
    <location>
        <begin position="40"/>
        <end position="60"/>
    </location>
</feature>
<dbReference type="PANTHER" id="PTHR45138">
    <property type="entry name" value="REGULATORY COMPONENTS OF SENSORY TRANSDUCTION SYSTEM"/>
    <property type="match status" value="1"/>
</dbReference>
<dbReference type="Proteomes" id="UP000014136">
    <property type="component" value="Unassembled WGS sequence"/>
</dbReference>
<dbReference type="STRING" id="41997.RV16_GL000868"/>
<gene>
    <name evidence="3" type="ORF">OMQ_01201</name>
</gene>
<dbReference type="SMART" id="SM00267">
    <property type="entry name" value="GGDEF"/>
    <property type="match status" value="1"/>
</dbReference>
<dbReference type="CDD" id="cd01949">
    <property type="entry name" value="GGDEF"/>
    <property type="match status" value="1"/>
</dbReference>
<dbReference type="RefSeq" id="WP_016174998.1">
    <property type="nucleotide sequence ID" value="NZ_KE136389.1"/>
</dbReference>
<dbReference type="GO" id="GO:0043709">
    <property type="term" value="P:cell adhesion involved in single-species biofilm formation"/>
    <property type="evidence" value="ECO:0007669"/>
    <property type="project" value="TreeGrafter"/>
</dbReference>
<evidence type="ECO:0000256" key="1">
    <source>
        <dbReference type="SAM" id="Phobius"/>
    </source>
</evidence>
<dbReference type="SUPFAM" id="SSF55073">
    <property type="entry name" value="Nucleotide cyclase"/>
    <property type="match status" value="1"/>
</dbReference>
<name>S0J8K1_9ENTE</name>
<evidence type="ECO:0000313" key="4">
    <source>
        <dbReference type="Proteomes" id="UP000014136"/>
    </source>
</evidence>
<feature type="transmembrane region" description="Helical" evidence="1">
    <location>
        <begin position="131"/>
        <end position="155"/>
    </location>
</feature>
<keyword evidence="1" id="KW-0472">Membrane</keyword>
<dbReference type="InterPro" id="IPR043128">
    <property type="entry name" value="Rev_trsase/Diguanyl_cyclase"/>
</dbReference>
<organism evidence="3 4">
    <name type="scientific">Enterococcus saccharolyticus subsp. saccharolyticus ATCC 43076</name>
    <dbReference type="NCBI Taxonomy" id="1139996"/>
    <lineage>
        <taxon>Bacteria</taxon>
        <taxon>Bacillati</taxon>
        <taxon>Bacillota</taxon>
        <taxon>Bacilli</taxon>
        <taxon>Lactobacillales</taxon>
        <taxon>Enterococcaceae</taxon>
        <taxon>Enterococcus</taxon>
    </lineage>
</organism>
<dbReference type="AlphaFoldDB" id="S0J8K1"/>
<proteinExistence type="predicted"/>
<keyword evidence="1" id="KW-0812">Transmembrane</keyword>
<dbReference type="InterPro" id="IPR000160">
    <property type="entry name" value="GGDEF_dom"/>
</dbReference>
<dbReference type="GO" id="GO:1902201">
    <property type="term" value="P:negative regulation of bacterial-type flagellum-dependent cell motility"/>
    <property type="evidence" value="ECO:0007669"/>
    <property type="project" value="TreeGrafter"/>
</dbReference>
<dbReference type="HOGENOM" id="CLU_000445_11_1_9"/>
<dbReference type="PATRIC" id="fig|1139996.3.peg.1180"/>
<feature type="transmembrane region" description="Helical" evidence="1">
    <location>
        <begin position="95"/>
        <end position="119"/>
    </location>
</feature>